<comment type="caution">
    <text evidence="3">The sequence shown here is derived from an EMBL/GenBank/DDBJ whole genome shotgun (WGS) entry which is preliminary data.</text>
</comment>
<dbReference type="SUPFAM" id="SSF49384">
    <property type="entry name" value="Carbohydrate-binding domain"/>
    <property type="match status" value="1"/>
</dbReference>
<accession>A0ABU4USK1</accession>
<gene>
    <name evidence="3" type="ORF">SK854_10105</name>
</gene>
<dbReference type="Pfam" id="PF00553">
    <property type="entry name" value="CBM_2"/>
    <property type="match status" value="1"/>
</dbReference>
<keyword evidence="4" id="KW-1185">Reference proteome</keyword>
<dbReference type="Gene3D" id="2.60.40.290">
    <property type="match status" value="1"/>
</dbReference>
<dbReference type="PROSITE" id="PS51257">
    <property type="entry name" value="PROKAR_LIPOPROTEIN"/>
    <property type="match status" value="1"/>
</dbReference>
<feature type="domain" description="CBM2" evidence="2">
    <location>
        <begin position="194"/>
        <end position="302"/>
    </location>
</feature>
<sequence length="302" mass="31324">MTRSRGDARTAPGTRSGRWPAIAVVLLIGVAGCGGEPAPPAVTSTPPAFPSIIEPPLKTAYSATVQTVVDVRTVRLSDGEEVRVKGLAVPDACWTEASTTFAKTMLLEKPVERTPDGEPVVSLRLADGTDYALLAVEMGMARNENPDDRVMKEAEASATSKRLGQWGPPCVAPSTTAAPAPTAPAASTPAAPQAPKPVTGCSVAYVVTHTWPGGFRTDVTLRNTGAAEINGWTLQWTFAGTQTVSEMWNATPKQSGRDISATAVPYNVAIPAGESLLLGFTASGASTTPRAFTLNGHACSLA</sequence>
<evidence type="ECO:0000259" key="2">
    <source>
        <dbReference type="PROSITE" id="PS51173"/>
    </source>
</evidence>
<dbReference type="SMART" id="SM00637">
    <property type="entry name" value="CBD_II"/>
    <property type="match status" value="1"/>
</dbReference>
<feature type="compositionally biased region" description="Low complexity" evidence="1">
    <location>
        <begin position="168"/>
        <end position="194"/>
    </location>
</feature>
<dbReference type="InterPro" id="IPR001919">
    <property type="entry name" value="CBD2"/>
</dbReference>
<evidence type="ECO:0000256" key="1">
    <source>
        <dbReference type="SAM" id="MobiDB-lite"/>
    </source>
</evidence>
<proteinExistence type="predicted"/>
<reference evidence="3 4" key="1">
    <citation type="submission" date="2023-11" db="EMBL/GenBank/DDBJ databases">
        <title>Lentzea sokolovensis, sp. nov., Lentzea kristufkii, sp. nov., and Lentzea miocenensis, sp. nov., rare actinobacteria from Sokolov Coal Basin, Miocene lacustrine sediment, Czech Republic.</title>
        <authorList>
            <person name="Lara A."/>
            <person name="Kotroba L."/>
            <person name="Nouioui I."/>
            <person name="Neumann-Schaal M."/>
            <person name="Mast Y."/>
            <person name="Chronakova A."/>
        </authorList>
    </citation>
    <scope>NUCLEOTIDE SEQUENCE [LARGE SCALE GENOMIC DNA]</scope>
    <source>
        <strain evidence="3 4">BCCO 10_0061</strain>
    </source>
</reference>
<dbReference type="RefSeq" id="WP_319974750.1">
    <property type="nucleotide sequence ID" value="NZ_JAXAVU010000004.1"/>
</dbReference>
<dbReference type="SUPFAM" id="SSF50199">
    <property type="entry name" value="Staphylococcal nuclease"/>
    <property type="match status" value="1"/>
</dbReference>
<feature type="region of interest" description="Disordered" evidence="1">
    <location>
        <begin position="159"/>
        <end position="194"/>
    </location>
</feature>
<dbReference type="EMBL" id="JAXAVU010000004">
    <property type="protein sequence ID" value="MDX8142468.1"/>
    <property type="molecule type" value="Genomic_DNA"/>
</dbReference>
<evidence type="ECO:0000313" key="4">
    <source>
        <dbReference type="Proteomes" id="UP001285352"/>
    </source>
</evidence>
<organism evidence="3 4">
    <name type="scientific">Lentzea sokolovensis</name>
    <dbReference type="NCBI Taxonomy" id="3095429"/>
    <lineage>
        <taxon>Bacteria</taxon>
        <taxon>Bacillati</taxon>
        <taxon>Actinomycetota</taxon>
        <taxon>Actinomycetes</taxon>
        <taxon>Pseudonocardiales</taxon>
        <taxon>Pseudonocardiaceae</taxon>
        <taxon>Lentzea</taxon>
    </lineage>
</organism>
<dbReference type="Proteomes" id="UP001285352">
    <property type="component" value="Unassembled WGS sequence"/>
</dbReference>
<dbReference type="InterPro" id="IPR035437">
    <property type="entry name" value="SNase_OB-fold_sf"/>
</dbReference>
<protein>
    <submittedName>
        <fullName evidence="3">Cellulose binding domain-containing protein</fullName>
    </submittedName>
</protein>
<dbReference type="Gene3D" id="2.40.50.90">
    <property type="match status" value="1"/>
</dbReference>
<dbReference type="InterPro" id="IPR008965">
    <property type="entry name" value="CBM2/CBM3_carb-bd_dom_sf"/>
</dbReference>
<dbReference type="PROSITE" id="PS51173">
    <property type="entry name" value="CBM2"/>
    <property type="match status" value="1"/>
</dbReference>
<evidence type="ECO:0000313" key="3">
    <source>
        <dbReference type="EMBL" id="MDX8142468.1"/>
    </source>
</evidence>
<dbReference type="InterPro" id="IPR012291">
    <property type="entry name" value="CBM2_carb-bd_dom_sf"/>
</dbReference>
<name>A0ABU4USK1_9PSEU</name>